<feature type="transmembrane region" description="Helical" evidence="1">
    <location>
        <begin position="276"/>
        <end position="295"/>
    </location>
</feature>
<name>A0A9J6H0Q9_HAELO</name>
<dbReference type="OrthoDB" id="10489634at2759"/>
<keyword evidence="1" id="KW-0812">Transmembrane</keyword>
<keyword evidence="3" id="KW-1185">Reference proteome</keyword>
<dbReference type="VEuPathDB" id="VectorBase:HLOH_058555"/>
<evidence type="ECO:0000313" key="2">
    <source>
        <dbReference type="EMBL" id="KAH9380907.1"/>
    </source>
</evidence>
<feature type="transmembrane region" description="Helical" evidence="1">
    <location>
        <begin position="35"/>
        <end position="58"/>
    </location>
</feature>
<organism evidence="2 3">
    <name type="scientific">Haemaphysalis longicornis</name>
    <name type="common">Bush tick</name>
    <dbReference type="NCBI Taxonomy" id="44386"/>
    <lineage>
        <taxon>Eukaryota</taxon>
        <taxon>Metazoa</taxon>
        <taxon>Ecdysozoa</taxon>
        <taxon>Arthropoda</taxon>
        <taxon>Chelicerata</taxon>
        <taxon>Arachnida</taxon>
        <taxon>Acari</taxon>
        <taxon>Parasitiformes</taxon>
        <taxon>Ixodida</taxon>
        <taxon>Ixodoidea</taxon>
        <taxon>Ixodidae</taxon>
        <taxon>Haemaphysalinae</taxon>
        <taxon>Haemaphysalis</taxon>
    </lineage>
</organism>
<keyword evidence="1" id="KW-1133">Transmembrane helix</keyword>
<gene>
    <name evidence="2" type="ORF">HPB48_008432</name>
</gene>
<sequence length="296" mass="32467">MLHQEALRDLVTRFHSIFEGSLEVHTRLLARFTKFFTSFCVACSVVLWIALSASAFGVHQHDAFPAQYYRGDSSSVPKPVQGIVVLVDTVLLTLSKSVSSLTIVFFVALCYMLSHVTLRFRLAVESASARVESGYAEARVMEGLLLRLSLISDAVHALNHTYGTMLSLWYADLTASFLFCVPSSILGVAGDAELPEYGFVLVDITRDAAVFAILTFGASNVAKNVSDSLGYALKMVNSKEDRGFAFGIIVKNLVCHLQDARVQLSGAEFFEVDRALINKVLSLVATFAIILYQFLS</sequence>
<accession>A0A9J6H0Q9</accession>
<dbReference type="OMA" id="LACCDQQ"/>
<protein>
    <recommendedName>
        <fullName evidence="4">Gustatory receptor</fullName>
    </recommendedName>
</protein>
<evidence type="ECO:0008006" key="4">
    <source>
        <dbReference type="Google" id="ProtNLM"/>
    </source>
</evidence>
<evidence type="ECO:0000313" key="3">
    <source>
        <dbReference type="Proteomes" id="UP000821853"/>
    </source>
</evidence>
<dbReference type="Proteomes" id="UP000821853">
    <property type="component" value="Chromosome 9"/>
</dbReference>
<comment type="caution">
    <text evidence="2">The sequence shown here is derived from an EMBL/GenBank/DDBJ whole genome shotgun (WGS) entry which is preliminary data.</text>
</comment>
<dbReference type="AlphaFoldDB" id="A0A9J6H0Q9"/>
<reference evidence="2 3" key="1">
    <citation type="journal article" date="2020" name="Cell">
        <title>Large-Scale Comparative Analyses of Tick Genomes Elucidate Their Genetic Diversity and Vector Capacities.</title>
        <authorList>
            <consortium name="Tick Genome and Microbiome Consortium (TIGMIC)"/>
            <person name="Jia N."/>
            <person name="Wang J."/>
            <person name="Shi W."/>
            <person name="Du L."/>
            <person name="Sun Y."/>
            <person name="Zhan W."/>
            <person name="Jiang J.F."/>
            <person name="Wang Q."/>
            <person name="Zhang B."/>
            <person name="Ji P."/>
            <person name="Bell-Sakyi L."/>
            <person name="Cui X.M."/>
            <person name="Yuan T.T."/>
            <person name="Jiang B.G."/>
            <person name="Yang W.F."/>
            <person name="Lam T.T."/>
            <person name="Chang Q.C."/>
            <person name="Ding S.J."/>
            <person name="Wang X.J."/>
            <person name="Zhu J.G."/>
            <person name="Ruan X.D."/>
            <person name="Zhao L."/>
            <person name="Wei J.T."/>
            <person name="Ye R.Z."/>
            <person name="Que T.C."/>
            <person name="Du C.H."/>
            <person name="Zhou Y.H."/>
            <person name="Cheng J.X."/>
            <person name="Dai P.F."/>
            <person name="Guo W.B."/>
            <person name="Han X.H."/>
            <person name="Huang E.J."/>
            <person name="Li L.F."/>
            <person name="Wei W."/>
            <person name="Gao Y.C."/>
            <person name="Liu J.Z."/>
            <person name="Shao H.Z."/>
            <person name="Wang X."/>
            <person name="Wang C.C."/>
            <person name="Yang T.C."/>
            <person name="Huo Q.B."/>
            <person name="Li W."/>
            <person name="Chen H.Y."/>
            <person name="Chen S.E."/>
            <person name="Zhou L.G."/>
            <person name="Ni X.B."/>
            <person name="Tian J.H."/>
            <person name="Sheng Y."/>
            <person name="Liu T."/>
            <person name="Pan Y.S."/>
            <person name="Xia L.Y."/>
            <person name="Li J."/>
            <person name="Zhao F."/>
            <person name="Cao W.C."/>
        </authorList>
    </citation>
    <scope>NUCLEOTIDE SEQUENCE [LARGE SCALE GENOMIC DNA]</scope>
    <source>
        <strain evidence="2">HaeL-2018</strain>
    </source>
</reference>
<evidence type="ECO:0000256" key="1">
    <source>
        <dbReference type="SAM" id="Phobius"/>
    </source>
</evidence>
<feature type="transmembrane region" description="Helical" evidence="1">
    <location>
        <begin position="98"/>
        <end position="118"/>
    </location>
</feature>
<proteinExistence type="predicted"/>
<dbReference type="EMBL" id="JABSTR010000011">
    <property type="protein sequence ID" value="KAH9380907.1"/>
    <property type="molecule type" value="Genomic_DNA"/>
</dbReference>
<keyword evidence="1" id="KW-0472">Membrane</keyword>